<dbReference type="Proteomes" id="UP000298061">
    <property type="component" value="Unassembled WGS sequence"/>
</dbReference>
<sequence>MAPSLPFEIVAQIIENTYHLHTDPPKVDVETLSTCAAVCKRWCSFARGLLFFKINTARQGQSSFLRKFPLLVGSGGLGTCIRSLDLLAHRGTSELDFIMALSYCPNLYELRLLALGDDPGLTDLEVVRLKALHLKIRALSLTLHYIPRQLRLLCQLMAIWPSIQFLTFSMLPGWTVPPPGERPPFSLYELTIPTYCLFPEPIMRWLLPPILAGQKGSLRILSFTAAADHLNALMEYMPHVRSLRIQLHHPLPQGFFRALQRIAGARS</sequence>
<reference evidence="1 2" key="1">
    <citation type="submission" date="2019-02" db="EMBL/GenBank/DDBJ databases">
        <title>Genome sequencing of the rare red list fungi Hericium alpestre (H. flagellum).</title>
        <authorList>
            <person name="Buettner E."/>
            <person name="Kellner H."/>
        </authorList>
    </citation>
    <scope>NUCLEOTIDE SEQUENCE [LARGE SCALE GENOMIC DNA]</scope>
    <source>
        <strain evidence="1 2">DSM 108284</strain>
    </source>
</reference>
<dbReference type="InterPro" id="IPR036047">
    <property type="entry name" value="F-box-like_dom_sf"/>
</dbReference>
<keyword evidence="2" id="KW-1185">Reference proteome</keyword>
<dbReference type="SUPFAM" id="SSF81383">
    <property type="entry name" value="F-box domain"/>
    <property type="match status" value="1"/>
</dbReference>
<name>A0A4Y9ZH17_9AGAM</name>
<organism evidence="1 2">
    <name type="scientific">Hericium alpestre</name>
    <dbReference type="NCBI Taxonomy" id="135208"/>
    <lineage>
        <taxon>Eukaryota</taxon>
        <taxon>Fungi</taxon>
        <taxon>Dikarya</taxon>
        <taxon>Basidiomycota</taxon>
        <taxon>Agaricomycotina</taxon>
        <taxon>Agaricomycetes</taxon>
        <taxon>Russulales</taxon>
        <taxon>Hericiaceae</taxon>
        <taxon>Hericium</taxon>
    </lineage>
</organism>
<evidence type="ECO:0000313" key="2">
    <source>
        <dbReference type="Proteomes" id="UP000298061"/>
    </source>
</evidence>
<gene>
    <name evidence="1" type="ORF">EWM64_g9968</name>
</gene>
<dbReference type="AlphaFoldDB" id="A0A4Y9ZH17"/>
<dbReference type="EMBL" id="SFCI01002339">
    <property type="protein sequence ID" value="TFY74046.1"/>
    <property type="molecule type" value="Genomic_DNA"/>
</dbReference>
<proteinExistence type="predicted"/>
<evidence type="ECO:0000313" key="1">
    <source>
        <dbReference type="EMBL" id="TFY74046.1"/>
    </source>
</evidence>
<dbReference type="OrthoDB" id="2522283at2759"/>
<comment type="caution">
    <text evidence="1">The sequence shown here is derived from an EMBL/GenBank/DDBJ whole genome shotgun (WGS) entry which is preliminary data.</text>
</comment>
<protein>
    <submittedName>
        <fullName evidence="1">Uncharacterized protein</fullName>
    </submittedName>
</protein>
<dbReference type="STRING" id="135208.A0A4Y9ZH17"/>
<accession>A0A4Y9ZH17</accession>